<keyword evidence="3" id="KW-1185">Reference proteome</keyword>
<evidence type="ECO:0000313" key="2">
    <source>
        <dbReference type="EMBL" id="RDY22478.1"/>
    </source>
</evidence>
<keyword evidence="1" id="KW-0812">Transmembrane</keyword>
<accession>A0A371IPS1</accession>
<evidence type="ECO:0000256" key="1">
    <source>
        <dbReference type="SAM" id="Phobius"/>
    </source>
</evidence>
<reference evidence="2 3" key="1">
    <citation type="journal article" date="2017" name="Genome Announc.">
        <title>Draft Genome Sequence of Romboutsia maritimum sp. nov. Strain CCRI-22766(T), Isolated from Coastal Estuarine Mud.</title>
        <authorList>
            <person name="Maheux A.F."/>
            <person name="Boudreau D.K."/>
            <person name="Berube E."/>
            <person name="Boissinot M."/>
            <person name="Raymond F."/>
            <person name="Brodeur S."/>
            <person name="Corbeil J."/>
            <person name="Brightwell G."/>
            <person name="Broda D."/>
            <person name="Omar R.F."/>
            <person name="Bergeron M.G."/>
        </authorList>
    </citation>
    <scope>NUCLEOTIDE SEQUENCE [LARGE SCALE GENOMIC DNA]</scope>
    <source>
        <strain evidence="2 3">CCRI-22766</strain>
    </source>
</reference>
<sequence>MKVIDKISKYMSETLLMGEYSNKEELISKLKVNIKLILYMCLIEMIYYLIRVAYTGETHFIDPTFCLTICIISSLRCLLLLYHLSKK</sequence>
<dbReference type="Proteomes" id="UP000243494">
    <property type="component" value="Unassembled WGS sequence"/>
</dbReference>
<organism evidence="2 3">
    <name type="scientific">Romboutsia maritimum</name>
    <dbReference type="NCBI Taxonomy" id="2020948"/>
    <lineage>
        <taxon>Bacteria</taxon>
        <taxon>Bacillati</taxon>
        <taxon>Bacillota</taxon>
        <taxon>Clostridia</taxon>
        <taxon>Peptostreptococcales</taxon>
        <taxon>Peptostreptococcaceae</taxon>
        <taxon>Romboutsia</taxon>
    </lineage>
</organism>
<evidence type="ECO:0000313" key="3">
    <source>
        <dbReference type="Proteomes" id="UP000243494"/>
    </source>
</evidence>
<dbReference type="EMBL" id="NOJZ02000049">
    <property type="protein sequence ID" value="RDY22478.1"/>
    <property type="molecule type" value="Genomic_DNA"/>
</dbReference>
<name>A0A371IPS1_9FIRM</name>
<feature type="transmembrane region" description="Helical" evidence="1">
    <location>
        <begin position="60"/>
        <end position="82"/>
    </location>
</feature>
<dbReference type="RefSeq" id="WP_095405263.1">
    <property type="nucleotide sequence ID" value="NZ_NOJZ02000049.1"/>
</dbReference>
<proteinExistence type="predicted"/>
<gene>
    <name evidence="2" type="ORF">CHF27_013180</name>
</gene>
<feature type="transmembrane region" description="Helical" evidence="1">
    <location>
        <begin position="36"/>
        <end position="54"/>
    </location>
</feature>
<keyword evidence="1" id="KW-0472">Membrane</keyword>
<keyword evidence="1" id="KW-1133">Transmembrane helix</keyword>
<dbReference type="AlphaFoldDB" id="A0A371IPS1"/>
<protein>
    <submittedName>
        <fullName evidence="2">Uncharacterized protein</fullName>
    </submittedName>
</protein>
<comment type="caution">
    <text evidence="2">The sequence shown here is derived from an EMBL/GenBank/DDBJ whole genome shotgun (WGS) entry which is preliminary data.</text>
</comment>